<comment type="caution">
    <text evidence="5">The sequence shown here is derived from an EMBL/GenBank/DDBJ whole genome shotgun (WGS) entry which is preliminary data.</text>
</comment>
<proteinExistence type="inferred from homology"/>
<keyword evidence="1" id="KW-0677">Repeat</keyword>
<dbReference type="Gene3D" id="1.25.40.10">
    <property type="entry name" value="Tetratricopeptide repeat domain"/>
    <property type="match status" value="1"/>
</dbReference>
<evidence type="ECO:0000256" key="2">
    <source>
        <dbReference type="ARBA" id="ARBA00022803"/>
    </source>
</evidence>
<evidence type="ECO:0000256" key="1">
    <source>
        <dbReference type="ARBA" id="ARBA00022737"/>
    </source>
</evidence>
<dbReference type="Proteomes" id="UP000683360">
    <property type="component" value="Unassembled WGS sequence"/>
</dbReference>
<protein>
    <submittedName>
        <fullName evidence="5">Tetratricopeptide repeat protein 27</fullName>
    </submittedName>
</protein>
<gene>
    <name evidence="5" type="ORF">MEDL_8226</name>
</gene>
<dbReference type="Pfam" id="PF13181">
    <property type="entry name" value="TPR_8"/>
    <property type="match status" value="1"/>
</dbReference>
<organism evidence="5 6">
    <name type="scientific">Mytilus edulis</name>
    <name type="common">Blue mussel</name>
    <dbReference type="NCBI Taxonomy" id="6550"/>
    <lineage>
        <taxon>Eukaryota</taxon>
        <taxon>Metazoa</taxon>
        <taxon>Spiralia</taxon>
        <taxon>Lophotrochozoa</taxon>
        <taxon>Mollusca</taxon>
        <taxon>Bivalvia</taxon>
        <taxon>Autobranchia</taxon>
        <taxon>Pteriomorphia</taxon>
        <taxon>Mytilida</taxon>
        <taxon>Mytiloidea</taxon>
        <taxon>Mytilidae</taxon>
        <taxon>Mytilinae</taxon>
        <taxon>Mytilus</taxon>
    </lineage>
</organism>
<evidence type="ECO:0000313" key="5">
    <source>
        <dbReference type="EMBL" id="CAG2193438.1"/>
    </source>
</evidence>
<dbReference type="Gene3D" id="3.80.10.10">
    <property type="entry name" value="Ribonuclease Inhibitor"/>
    <property type="match status" value="1"/>
</dbReference>
<dbReference type="SUPFAM" id="SSF52047">
    <property type="entry name" value="RNI-like"/>
    <property type="match status" value="1"/>
</dbReference>
<evidence type="ECO:0000256" key="3">
    <source>
        <dbReference type="ARBA" id="ARBA00024020"/>
    </source>
</evidence>
<dbReference type="PANTHER" id="PTHR16193">
    <property type="entry name" value="TETRATRICOPEPTIDE REPEAT PROTEIN 27"/>
    <property type="match status" value="1"/>
</dbReference>
<reference evidence="5" key="1">
    <citation type="submission" date="2021-03" db="EMBL/GenBank/DDBJ databases">
        <authorList>
            <person name="Bekaert M."/>
        </authorList>
    </citation>
    <scope>NUCLEOTIDE SEQUENCE</scope>
</reference>
<dbReference type="InterPro" id="IPR019734">
    <property type="entry name" value="TPR_rpt"/>
</dbReference>
<dbReference type="InterPro" id="IPR006553">
    <property type="entry name" value="Leu-rich_rpt_Cys-con_subtyp"/>
</dbReference>
<keyword evidence="6" id="KW-1185">Reference proteome</keyword>
<dbReference type="Pfam" id="PF14559">
    <property type="entry name" value="TPR_19"/>
    <property type="match status" value="1"/>
</dbReference>
<feature type="repeat" description="TPR" evidence="4">
    <location>
        <begin position="517"/>
        <end position="550"/>
    </location>
</feature>
<dbReference type="SMART" id="SM00367">
    <property type="entry name" value="LRR_CC"/>
    <property type="match status" value="4"/>
</dbReference>
<dbReference type="InterPro" id="IPR032675">
    <property type="entry name" value="LRR_dom_sf"/>
</dbReference>
<dbReference type="SMART" id="SM00028">
    <property type="entry name" value="TPR"/>
    <property type="match status" value="4"/>
</dbReference>
<dbReference type="InterPro" id="IPR011990">
    <property type="entry name" value="TPR-like_helical_dom_sf"/>
</dbReference>
<comment type="similarity">
    <text evidence="3">Belongs to the TTC27 family.</text>
</comment>
<dbReference type="OrthoDB" id="1936594at2759"/>
<dbReference type="SUPFAM" id="SSF48452">
    <property type="entry name" value="TPR-like"/>
    <property type="match status" value="1"/>
</dbReference>
<dbReference type="PANTHER" id="PTHR16193:SF0">
    <property type="entry name" value="TETRATRICOPEPTIDE REPEAT PROTEIN 27"/>
    <property type="match status" value="1"/>
</dbReference>
<accession>A0A8S3QE02</accession>
<evidence type="ECO:0000256" key="4">
    <source>
        <dbReference type="PROSITE-ProRule" id="PRU00339"/>
    </source>
</evidence>
<dbReference type="InterPro" id="IPR044244">
    <property type="entry name" value="TTC27/Emw1"/>
</dbReference>
<keyword evidence="2 4" id="KW-0802">TPR repeat</keyword>
<dbReference type="EMBL" id="CAJPWZ010000459">
    <property type="protein sequence ID" value="CAG2193438.1"/>
    <property type="molecule type" value="Genomic_DNA"/>
</dbReference>
<sequence>MCIEFENDILSNNEPKNVEELKDFDGITDSDRDFLRYFQQSRFDSVLNSEVSRKVLSVNTNNRERIDLLLQDNIPQFIENGDRLLRELELLGIAVSCLQTFVQNNWLGPINTTDTYEWLSSNIKEKRKDHTFRTSIETDLYVDGEEIYSRCIGIEYLYIARIILLEHRNVSNLLQTWSWWLMRCLAIHQYILDDKSPSIKETCKQLMDDLSKREPLLTDDSNRDLIIQFNLEAGYLCHTFYEYKRAKEHFKTAMKVAGLTLELTGLMGKRTRFQQDSKSQLVLRVIRETEVINDTEGPSSLPKILPLDDETVMDAISFDEGDISYVKLSPVEQSLVIGMMEDHRRSQAHMEQITEEEVMAYINYVLSQVKCWSVCISALYRRCLLQRGRRRTVERSMMQLEELVNQTKKQDPSAGERLQLFYSAGIPPVWIVQKHLADLLLDLGATGAALDLFERLELWEDAIKCYQRLGKMEKAETVIREQLQIKETPNMWCFLGDVTRDKSFYEKAWEMSKHHNARSQRCLGYIYFAEENFQKALECFEKSLKVNSLQTPVWFTYGCCATASQDYKLAAKAFKRCVMIDTDNYEAWNNLASAYIKLKEKSKACAALKESLKCNYEDWRIWENYLLVCTDCGEFGEAIHSYHRLMDIKDKWSDPEVLGVLVRVVVEDIPDCNGKPGTSFKQKLQELFGRITSKVTNNSKIWKHYGQLTNHETDNSPETQQKVLQYLQKSHRCVVQDINWQVDLDRCKEVATQSTELADMYTKCSEKASTSMQGVQMLSSAKLMLKGVVTKIKQQHTDPLTEELKPEVKDICDSLDQALTEIIDKITLLKDDELEQILANFPNLRDFSLNACWRITSNGVKRLLSKLPVLETVKLKLNSGLDINDRRSDDAIARGFGIARNIVDNSTVHLVKVLCIHFLPIEVDELWEIVNKLPCLKKLSISNCEYLHGVRLLSDSLVKVCLHNLWNVLFVSLDISSLRFLTVDVGLASIEHLEVTSDNLRKVNVNGSNVLRTMKIKSQKLTFLELKQCEEIEMRSFKETLRNNDKLVCLRLGCISHDSLTLDEYTVPNLQELCLLGDFACETLHIRSPTLRFIHVEAEMDIVTLNHMYITANHLCRVALVGMPALKTLTIQCVSVDSIEMNLCSDDQLNLESCVIHAMNAIGFLRFFDCNVNLLCISTPLVKTVVLYRCQMTDYTLQMVLAGCTKIAHLNLEKCRRVTNVAIASPPLKFLNMYGCNDLHQLSLNNCPQMIAVNLGQCPNVKLFIRGIEQDLTALCTSLQIVHPKEFVRWSHDFPPKPYICPIEY</sequence>
<name>A0A8S3QE02_MYTED</name>
<dbReference type="PROSITE" id="PS50005">
    <property type="entry name" value="TPR"/>
    <property type="match status" value="1"/>
</dbReference>
<evidence type="ECO:0000313" key="6">
    <source>
        <dbReference type="Proteomes" id="UP000683360"/>
    </source>
</evidence>